<name>A0ABS6RWZ9_9BACT</name>
<keyword evidence="2" id="KW-1133">Transmembrane helix</keyword>
<reference evidence="3 4" key="1">
    <citation type="journal article" date="2020" name="J Geophys Res Biogeosci">
        <title>Magnetotaxis as an Adaptation to Enable Bacterial Shuttling of Microbial Sulfur and Sulfur Cycling Across Aquatic Oxic#Anoxic Interfaces.</title>
        <authorList>
            <person name="Li J."/>
            <person name="Liu P."/>
            <person name="Wang J."/>
            <person name="Roberts A.P."/>
            <person name="Pan Y."/>
        </authorList>
    </citation>
    <scope>NUCLEOTIDE SEQUENCE [LARGE SCALE GENOMIC DNA]</scope>
    <source>
        <strain evidence="3 4">MYR-1_YQ</strain>
    </source>
</reference>
<dbReference type="RefSeq" id="WP_218251723.1">
    <property type="nucleotide sequence ID" value="NZ_JABXWD010000073.1"/>
</dbReference>
<keyword evidence="2" id="KW-0812">Transmembrane</keyword>
<feature type="compositionally biased region" description="Basic and acidic residues" evidence="1">
    <location>
        <begin position="86"/>
        <end position="110"/>
    </location>
</feature>
<evidence type="ECO:0000256" key="1">
    <source>
        <dbReference type="SAM" id="MobiDB-lite"/>
    </source>
</evidence>
<sequence>MFRLIRRVISAIILGSIAFLVIALYYGGDKFLWFGTKAQEVGKDVKQLSERAAEKADEINARKASLSDLYKRAVAVYHGFFGVKPKTADKNTNNRKDNDEGKDKRANQDN</sequence>
<keyword evidence="4" id="KW-1185">Reference proteome</keyword>
<evidence type="ECO:0000313" key="3">
    <source>
        <dbReference type="EMBL" id="MBV6341111.1"/>
    </source>
</evidence>
<feature type="transmembrane region" description="Helical" evidence="2">
    <location>
        <begin position="7"/>
        <end position="27"/>
    </location>
</feature>
<feature type="region of interest" description="Disordered" evidence="1">
    <location>
        <begin position="84"/>
        <end position="110"/>
    </location>
</feature>
<comment type="caution">
    <text evidence="3">The sequence shown here is derived from an EMBL/GenBank/DDBJ whole genome shotgun (WGS) entry which is preliminary data.</text>
</comment>
<accession>A0ABS6RWZ9</accession>
<evidence type="ECO:0000256" key="2">
    <source>
        <dbReference type="SAM" id="Phobius"/>
    </source>
</evidence>
<protein>
    <recommendedName>
        <fullName evidence="5">Secreted protein</fullName>
    </recommendedName>
</protein>
<proteinExistence type="predicted"/>
<keyword evidence="2" id="KW-0472">Membrane</keyword>
<gene>
    <name evidence="3" type="ORF">HWQ67_05890</name>
</gene>
<evidence type="ECO:0008006" key="5">
    <source>
        <dbReference type="Google" id="ProtNLM"/>
    </source>
</evidence>
<evidence type="ECO:0000313" key="4">
    <source>
        <dbReference type="Proteomes" id="UP001196980"/>
    </source>
</evidence>
<organism evidence="3 4">
    <name type="scientific">Candidatus Magnetobacterium casense</name>
    <dbReference type="NCBI Taxonomy" id="1455061"/>
    <lineage>
        <taxon>Bacteria</taxon>
        <taxon>Pseudomonadati</taxon>
        <taxon>Nitrospirota</taxon>
        <taxon>Thermodesulfovibrionia</taxon>
        <taxon>Thermodesulfovibrionales</taxon>
        <taxon>Candidatus Magnetobacteriaceae</taxon>
        <taxon>Candidatus Magnetobacterium</taxon>
    </lineage>
</organism>
<dbReference type="Proteomes" id="UP001196980">
    <property type="component" value="Unassembled WGS sequence"/>
</dbReference>
<dbReference type="EMBL" id="JABXWD010000073">
    <property type="protein sequence ID" value="MBV6341111.1"/>
    <property type="molecule type" value="Genomic_DNA"/>
</dbReference>